<dbReference type="InterPro" id="IPR011723">
    <property type="entry name" value="Znf/thioredoxin_put"/>
</dbReference>
<keyword evidence="2" id="KW-0812">Transmembrane</keyword>
<dbReference type="Proteomes" id="UP000322110">
    <property type="component" value="Unassembled WGS sequence"/>
</dbReference>
<dbReference type="Pfam" id="PF13717">
    <property type="entry name" value="Zn_ribbon_4"/>
    <property type="match status" value="1"/>
</dbReference>
<feature type="compositionally biased region" description="Basic residues" evidence="1">
    <location>
        <begin position="133"/>
        <end position="143"/>
    </location>
</feature>
<name>A0A5B2TJ32_9PROT</name>
<organism evidence="4 5">
    <name type="scientific">Teichococcus oryzae</name>
    <dbReference type="NCBI Taxonomy" id="1608942"/>
    <lineage>
        <taxon>Bacteria</taxon>
        <taxon>Pseudomonadati</taxon>
        <taxon>Pseudomonadota</taxon>
        <taxon>Alphaproteobacteria</taxon>
        <taxon>Acetobacterales</taxon>
        <taxon>Roseomonadaceae</taxon>
        <taxon>Roseomonas</taxon>
    </lineage>
</organism>
<sequence length="234" mass="24051">MRQGNATACPAPPPAERNCPLPAAGGYATETAARHNACGAAGQPAHSRTMRIQCPDCAAAYEVPEAMLVPGRPVRCARCGQRWQPLATGGPVPATTAPDDPGPAPSADIAGPAPVEAAEDGESAPLPAVPAGSRRRHPLRPRPRLAPAPEADPDRVLMAEPARALLSPPEGTAMMLPAPLPPAAPRAGLVAPLLAWLASLLLVGGALAALWLWREEAMAAWPPLARLFQALGVN</sequence>
<protein>
    <recommendedName>
        <fullName evidence="3">Zinc finger/thioredoxin putative domain-containing protein</fullName>
    </recommendedName>
</protein>
<dbReference type="NCBIfam" id="TIGR02098">
    <property type="entry name" value="MJ0042_CXXC"/>
    <property type="match status" value="1"/>
</dbReference>
<feature type="transmembrane region" description="Helical" evidence="2">
    <location>
        <begin position="193"/>
        <end position="213"/>
    </location>
</feature>
<evidence type="ECO:0000259" key="3">
    <source>
        <dbReference type="Pfam" id="PF13717"/>
    </source>
</evidence>
<evidence type="ECO:0000313" key="5">
    <source>
        <dbReference type="Proteomes" id="UP000322110"/>
    </source>
</evidence>
<keyword evidence="2" id="KW-0472">Membrane</keyword>
<keyword evidence="5" id="KW-1185">Reference proteome</keyword>
<reference evidence="4 5" key="1">
    <citation type="journal article" date="2015" name="Int. J. Syst. Evol. Microbiol.">
        <title>Roseomonas oryzae sp. nov., isolated from paddy rhizosphere soil.</title>
        <authorList>
            <person name="Ramaprasad E.V."/>
            <person name="Sasikala Ch."/>
            <person name="Ramana Ch.V."/>
        </authorList>
    </citation>
    <scope>NUCLEOTIDE SEQUENCE [LARGE SCALE GENOMIC DNA]</scope>
    <source>
        <strain evidence="4 5">KCTC 42542</strain>
    </source>
</reference>
<dbReference type="EMBL" id="VUKA01000001">
    <property type="protein sequence ID" value="KAA2214507.1"/>
    <property type="molecule type" value="Genomic_DNA"/>
</dbReference>
<dbReference type="AlphaFoldDB" id="A0A5B2TJ32"/>
<proteinExistence type="predicted"/>
<feature type="domain" description="Zinc finger/thioredoxin putative" evidence="3">
    <location>
        <begin position="50"/>
        <end position="83"/>
    </location>
</feature>
<feature type="compositionally biased region" description="Low complexity" evidence="1">
    <location>
        <begin position="90"/>
        <end position="114"/>
    </location>
</feature>
<evidence type="ECO:0000313" key="4">
    <source>
        <dbReference type="EMBL" id="KAA2214507.1"/>
    </source>
</evidence>
<comment type="caution">
    <text evidence="4">The sequence shown here is derived from an EMBL/GenBank/DDBJ whole genome shotgun (WGS) entry which is preliminary data.</text>
</comment>
<evidence type="ECO:0000256" key="1">
    <source>
        <dbReference type="SAM" id="MobiDB-lite"/>
    </source>
</evidence>
<evidence type="ECO:0000256" key="2">
    <source>
        <dbReference type="SAM" id="Phobius"/>
    </source>
</evidence>
<gene>
    <name evidence="4" type="ORF">F0Q34_01960</name>
</gene>
<accession>A0A5B2TJ32</accession>
<keyword evidence="2" id="KW-1133">Transmembrane helix</keyword>
<feature type="region of interest" description="Disordered" evidence="1">
    <location>
        <begin position="85"/>
        <end position="154"/>
    </location>
</feature>